<evidence type="ECO:0000256" key="1">
    <source>
        <dbReference type="SAM" id="Phobius"/>
    </source>
</evidence>
<organism evidence="2 3">
    <name type="scientific">Candidatus Yanofskybacteria bacterium GW2011_GWD2_39_48</name>
    <dbReference type="NCBI Taxonomy" id="1619031"/>
    <lineage>
        <taxon>Bacteria</taxon>
        <taxon>Candidatus Yanofskyibacteriota</taxon>
    </lineage>
</organism>
<proteinExistence type="predicted"/>
<keyword evidence="1" id="KW-1133">Transmembrane helix</keyword>
<keyword evidence="1" id="KW-0472">Membrane</keyword>
<comment type="caution">
    <text evidence="2">The sequence shown here is derived from an EMBL/GenBank/DDBJ whole genome shotgun (WGS) entry which is preliminary data.</text>
</comment>
<accession>A0A0G0P7A6</accession>
<protein>
    <submittedName>
        <fullName evidence="2">Uncharacterized protein</fullName>
    </submittedName>
</protein>
<evidence type="ECO:0000313" key="3">
    <source>
        <dbReference type="Proteomes" id="UP000034764"/>
    </source>
</evidence>
<dbReference type="AlphaFoldDB" id="A0A0G0P7A6"/>
<dbReference type="EMBL" id="LBXD01000006">
    <property type="protein sequence ID" value="KKR23843.1"/>
    <property type="molecule type" value="Genomic_DNA"/>
</dbReference>
<keyword evidence="1" id="KW-0812">Transmembrane</keyword>
<feature type="transmembrane region" description="Helical" evidence="1">
    <location>
        <begin position="97"/>
        <end position="119"/>
    </location>
</feature>
<feature type="transmembrane region" description="Helical" evidence="1">
    <location>
        <begin position="125"/>
        <end position="146"/>
    </location>
</feature>
<gene>
    <name evidence="2" type="ORF">UT53_C0006G0013</name>
</gene>
<evidence type="ECO:0000313" key="2">
    <source>
        <dbReference type="EMBL" id="KKR23843.1"/>
    </source>
</evidence>
<name>A0A0G0P7A6_9BACT</name>
<feature type="transmembrane region" description="Helical" evidence="1">
    <location>
        <begin position="64"/>
        <end position="85"/>
    </location>
</feature>
<sequence length="193" mass="21934">MPEKYNNINEIPGFMFSTYADLVNSYRRGEIDIKTSIYYETLKIASHFSWKAGLIALASLVLEIIYIIYCVITGTFLNLVVVIPFHISTAVLRKPILVSLPSLRVVTIILMATLSYIYFTMEIRIFGLVALAIGIAWALNIVWYAYSEYIVKKLSLSDEKLFCNLFSVNVIGIYNNSSREIVTIGDFVGDFRQ</sequence>
<reference evidence="2 3" key="1">
    <citation type="journal article" date="2015" name="Nature">
        <title>rRNA introns, odd ribosomes, and small enigmatic genomes across a large radiation of phyla.</title>
        <authorList>
            <person name="Brown C.T."/>
            <person name="Hug L.A."/>
            <person name="Thomas B.C."/>
            <person name="Sharon I."/>
            <person name="Castelle C.J."/>
            <person name="Singh A."/>
            <person name="Wilkins M.J."/>
            <person name="Williams K.H."/>
            <person name="Banfield J.F."/>
        </authorList>
    </citation>
    <scope>NUCLEOTIDE SEQUENCE [LARGE SCALE GENOMIC DNA]</scope>
</reference>
<dbReference type="Proteomes" id="UP000034764">
    <property type="component" value="Unassembled WGS sequence"/>
</dbReference>